<reference evidence="2 3" key="1">
    <citation type="submission" date="2014-04" db="EMBL/GenBank/DDBJ databases">
        <authorList>
            <consortium name="DOE Joint Genome Institute"/>
            <person name="Kuo A."/>
            <person name="Martino E."/>
            <person name="Perotto S."/>
            <person name="Kohler A."/>
            <person name="Nagy L.G."/>
            <person name="Floudas D."/>
            <person name="Copeland A."/>
            <person name="Barry K.W."/>
            <person name="Cichocki N."/>
            <person name="Veneault-Fourrey C."/>
            <person name="LaButti K."/>
            <person name="Lindquist E.A."/>
            <person name="Lipzen A."/>
            <person name="Lundell T."/>
            <person name="Morin E."/>
            <person name="Murat C."/>
            <person name="Sun H."/>
            <person name="Tunlid A."/>
            <person name="Henrissat B."/>
            <person name="Grigoriev I.V."/>
            <person name="Hibbett D.S."/>
            <person name="Martin F."/>
            <person name="Nordberg H.P."/>
            <person name="Cantor M.N."/>
            <person name="Hua S.X."/>
        </authorList>
    </citation>
    <scope>NUCLEOTIDE SEQUENCE [LARGE SCALE GENOMIC DNA]</scope>
    <source>
        <strain evidence="2 3">Zn</strain>
    </source>
</reference>
<dbReference type="GO" id="GO:0016747">
    <property type="term" value="F:acyltransferase activity, transferring groups other than amino-acyl groups"/>
    <property type="evidence" value="ECO:0007669"/>
    <property type="project" value="InterPro"/>
</dbReference>
<accession>A0A0C3H065</accession>
<evidence type="ECO:0000313" key="3">
    <source>
        <dbReference type="Proteomes" id="UP000054321"/>
    </source>
</evidence>
<dbReference type="PROSITE" id="PS51186">
    <property type="entry name" value="GNAT"/>
    <property type="match status" value="1"/>
</dbReference>
<dbReference type="Pfam" id="PF13302">
    <property type="entry name" value="Acetyltransf_3"/>
    <property type="match status" value="1"/>
</dbReference>
<dbReference type="InterPro" id="IPR000182">
    <property type="entry name" value="GNAT_dom"/>
</dbReference>
<gene>
    <name evidence="2" type="ORF">OIDMADRAFT_131227</name>
</gene>
<dbReference type="InterPro" id="IPR016181">
    <property type="entry name" value="Acyl_CoA_acyltransferase"/>
</dbReference>
<dbReference type="HOGENOM" id="CLU_013985_3_2_1"/>
<organism evidence="2 3">
    <name type="scientific">Oidiodendron maius (strain Zn)</name>
    <dbReference type="NCBI Taxonomy" id="913774"/>
    <lineage>
        <taxon>Eukaryota</taxon>
        <taxon>Fungi</taxon>
        <taxon>Dikarya</taxon>
        <taxon>Ascomycota</taxon>
        <taxon>Pezizomycotina</taxon>
        <taxon>Leotiomycetes</taxon>
        <taxon>Leotiomycetes incertae sedis</taxon>
        <taxon>Myxotrichaceae</taxon>
        <taxon>Oidiodendron</taxon>
    </lineage>
</organism>
<dbReference type="PANTHER" id="PTHR43415:SF3">
    <property type="entry name" value="GNAT-FAMILY ACETYLTRANSFERASE"/>
    <property type="match status" value="1"/>
</dbReference>
<evidence type="ECO:0000259" key="1">
    <source>
        <dbReference type="PROSITE" id="PS51186"/>
    </source>
</evidence>
<dbReference type="Gene3D" id="3.40.630.30">
    <property type="match status" value="1"/>
</dbReference>
<dbReference type="AlphaFoldDB" id="A0A0C3H065"/>
<dbReference type="PANTHER" id="PTHR43415">
    <property type="entry name" value="SPERMIDINE N(1)-ACETYLTRANSFERASE"/>
    <property type="match status" value="1"/>
</dbReference>
<dbReference type="CDD" id="cd04301">
    <property type="entry name" value="NAT_SF"/>
    <property type="match status" value="1"/>
</dbReference>
<protein>
    <recommendedName>
        <fullName evidence="1">N-acetyltransferase domain-containing protein</fullName>
    </recommendedName>
</protein>
<dbReference type="EMBL" id="KN832883">
    <property type="protein sequence ID" value="KIM96789.1"/>
    <property type="molecule type" value="Genomic_DNA"/>
</dbReference>
<dbReference type="OrthoDB" id="64477at2759"/>
<feature type="domain" description="N-acetyltransferase" evidence="1">
    <location>
        <begin position="5"/>
        <end position="186"/>
    </location>
</feature>
<reference evidence="3" key="2">
    <citation type="submission" date="2015-01" db="EMBL/GenBank/DDBJ databases">
        <title>Evolutionary Origins and Diversification of the Mycorrhizal Mutualists.</title>
        <authorList>
            <consortium name="DOE Joint Genome Institute"/>
            <consortium name="Mycorrhizal Genomics Consortium"/>
            <person name="Kohler A."/>
            <person name="Kuo A."/>
            <person name="Nagy L.G."/>
            <person name="Floudas D."/>
            <person name="Copeland A."/>
            <person name="Barry K.W."/>
            <person name="Cichocki N."/>
            <person name="Veneault-Fourrey C."/>
            <person name="LaButti K."/>
            <person name="Lindquist E.A."/>
            <person name="Lipzen A."/>
            <person name="Lundell T."/>
            <person name="Morin E."/>
            <person name="Murat C."/>
            <person name="Riley R."/>
            <person name="Ohm R."/>
            <person name="Sun H."/>
            <person name="Tunlid A."/>
            <person name="Henrissat B."/>
            <person name="Grigoriev I.V."/>
            <person name="Hibbett D.S."/>
            <person name="Martin F."/>
        </authorList>
    </citation>
    <scope>NUCLEOTIDE SEQUENCE [LARGE SCALE GENOMIC DNA]</scope>
    <source>
        <strain evidence="3">Zn</strain>
    </source>
</reference>
<proteinExistence type="predicted"/>
<dbReference type="SUPFAM" id="SSF55729">
    <property type="entry name" value="Acyl-CoA N-acyltransferases (Nat)"/>
    <property type="match status" value="1"/>
</dbReference>
<keyword evidence="3" id="KW-1185">Reference proteome</keyword>
<dbReference type="Proteomes" id="UP000054321">
    <property type="component" value="Unassembled WGS sequence"/>
</dbReference>
<dbReference type="InParanoid" id="A0A0C3H065"/>
<evidence type="ECO:0000313" key="2">
    <source>
        <dbReference type="EMBL" id="KIM96789.1"/>
    </source>
</evidence>
<name>A0A0C3H065_OIDMZ</name>
<sequence length="200" mass="22839">MAPDSPVKTLFTTERLVFRAVESTEDDTAFFHKHIMSDPVYQLCYNRVLPKPATLKNAEDYIKSIQETMLGVIICLAPSPADAKPIPIGILCVSSDNMRDMHQHRNAMMSIALAEPFRGMGYGGEAINWALDWAFRAANLHRIGIVAYSYNIDALKLYRKLGFVDEGCDRQVLYRNRAWYDAVRLSILEDEWEKLRGIEH</sequence>